<dbReference type="Gene3D" id="1.10.630.10">
    <property type="entry name" value="Cytochrome P450"/>
    <property type="match status" value="1"/>
</dbReference>
<keyword evidence="17" id="KW-1185">Reference proteome</keyword>
<evidence type="ECO:0000256" key="2">
    <source>
        <dbReference type="ARBA" id="ARBA00004174"/>
    </source>
</evidence>
<dbReference type="GO" id="GO:0004497">
    <property type="term" value="F:monooxygenase activity"/>
    <property type="evidence" value="ECO:0007669"/>
    <property type="project" value="UniProtKB-KW"/>
</dbReference>
<dbReference type="CDD" id="cd11056">
    <property type="entry name" value="CYP6-like"/>
    <property type="match status" value="1"/>
</dbReference>
<sequence>MDLTPFAYIIASLIAISYLYVKWAQSYWRRKHIQHLEPAFLYGNVKRLLKREISLGNQFQDIYNEVKSRGWQFSGYYFLTAPSLIVVDLELIKRVMQTDFVHFMNHGFFVNEEADPLSGHLFRLEDDKWRNVRVKLTPAFTSGKLKMMFSTMTACTEGLAGLLKENERLNGVVDIKDVLSRFTTDVIGSVGFGIDCNSINDPDCDFIVYGRKVFDSHAIGRRIRQTVAVLLPMSLLKAINFKLTDASVEAFFLNVVRNTMRYREDNNINRRDFMQLMLQLKNRGTIGEDDKVLEGKDENRDGSWLTENQIAAQCFVFFFAGFETSATTMTFALYELAVNQDIQEKLRREITEVLGRHGHQITYEAIMEMTYLDKIVHETLRKHPPIADIPRICTKDYHIPGTNAVIKKGTRVDIPVQGIHRDPDYYPDPEKFDPERFSDENKSKRHQYAFLPFGEGPRVCIGARFALLQAKVGLTAIISKFRVILNKKTQTPLEYETQFFVTAPKGGLWLNVQEI</sequence>
<evidence type="ECO:0000256" key="6">
    <source>
        <dbReference type="ARBA" id="ARBA00022723"/>
    </source>
</evidence>
<keyword evidence="11 14" id="KW-0503">Monooxygenase</keyword>
<keyword evidence="7" id="KW-0256">Endoplasmic reticulum</keyword>
<protein>
    <recommendedName>
        <fullName evidence="18">Cytochrome P450</fullName>
    </recommendedName>
</protein>
<proteinExistence type="inferred from homology"/>
<organism evidence="16 17">
    <name type="scientific">Acanthoscelides obtectus</name>
    <name type="common">Bean weevil</name>
    <name type="synonym">Bruchus obtectus</name>
    <dbReference type="NCBI Taxonomy" id="200917"/>
    <lineage>
        <taxon>Eukaryota</taxon>
        <taxon>Metazoa</taxon>
        <taxon>Ecdysozoa</taxon>
        <taxon>Arthropoda</taxon>
        <taxon>Hexapoda</taxon>
        <taxon>Insecta</taxon>
        <taxon>Pterygota</taxon>
        <taxon>Neoptera</taxon>
        <taxon>Endopterygota</taxon>
        <taxon>Coleoptera</taxon>
        <taxon>Polyphaga</taxon>
        <taxon>Cucujiformia</taxon>
        <taxon>Chrysomeloidea</taxon>
        <taxon>Chrysomelidae</taxon>
        <taxon>Bruchinae</taxon>
        <taxon>Bruchini</taxon>
        <taxon>Acanthoscelides</taxon>
    </lineage>
</organism>
<dbReference type="FunFam" id="1.10.630.10:FF:000042">
    <property type="entry name" value="Cytochrome P450"/>
    <property type="match status" value="1"/>
</dbReference>
<evidence type="ECO:0000256" key="12">
    <source>
        <dbReference type="ARBA" id="ARBA00023136"/>
    </source>
</evidence>
<keyword evidence="9 14" id="KW-0560">Oxidoreductase</keyword>
<evidence type="ECO:0000256" key="4">
    <source>
        <dbReference type="ARBA" id="ARBA00010617"/>
    </source>
</evidence>
<dbReference type="SUPFAM" id="SSF48264">
    <property type="entry name" value="Cytochrome P450"/>
    <property type="match status" value="1"/>
</dbReference>
<gene>
    <name evidence="16" type="ORF">ACAOBT_LOCUS32786</name>
</gene>
<dbReference type="GO" id="GO:0005506">
    <property type="term" value="F:iron ion binding"/>
    <property type="evidence" value="ECO:0007669"/>
    <property type="project" value="InterPro"/>
</dbReference>
<evidence type="ECO:0000256" key="14">
    <source>
        <dbReference type="RuleBase" id="RU000461"/>
    </source>
</evidence>
<evidence type="ECO:0008006" key="18">
    <source>
        <dbReference type="Google" id="ProtNLM"/>
    </source>
</evidence>
<dbReference type="GO" id="GO:0005789">
    <property type="term" value="C:endoplasmic reticulum membrane"/>
    <property type="evidence" value="ECO:0007669"/>
    <property type="project" value="UniProtKB-SubCell"/>
</dbReference>
<dbReference type="PRINTS" id="PR00385">
    <property type="entry name" value="P450"/>
</dbReference>
<evidence type="ECO:0000256" key="1">
    <source>
        <dbReference type="ARBA" id="ARBA00001971"/>
    </source>
</evidence>
<keyword evidence="10 13" id="KW-0408">Iron</keyword>
<dbReference type="OrthoDB" id="2789670at2759"/>
<keyword evidence="15" id="KW-0812">Transmembrane</keyword>
<dbReference type="InterPro" id="IPR017972">
    <property type="entry name" value="Cyt_P450_CS"/>
</dbReference>
<keyword evidence="6 13" id="KW-0479">Metal-binding</keyword>
<evidence type="ECO:0000256" key="13">
    <source>
        <dbReference type="PIRSR" id="PIRSR602401-1"/>
    </source>
</evidence>
<comment type="similarity">
    <text evidence="4 14">Belongs to the cytochrome P450 family.</text>
</comment>
<evidence type="ECO:0000256" key="3">
    <source>
        <dbReference type="ARBA" id="ARBA00004406"/>
    </source>
</evidence>
<dbReference type="PROSITE" id="PS00086">
    <property type="entry name" value="CYTOCHROME_P450"/>
    <property type="match status" value="1"/>
</dbReference>
<evidence type="ECO:0000256" key="9">
    <source>
        <dbReference type="ARBA" id="ARBA00023002"/>
    </source>
</evidence>
<comment type="subcellular location">
    <subcellularLocation>
        <location evidence="3">Endoplasmic reticulum membrane</location>
        <topology evidence="3">Peripheral membrane protein</topology>
    </subcellularLocation>
    <subcellularLocation>
        <location evidence="2">Microsome membrane</location>
        <topology evidence="2">Peripheral membrane protein</topology>
    </subcellularLocation>
</comment>
<keyword evidence="5 13" id="KW-0349">Heme</keyword>
<dbReference type="GO" id="GO:0020037">
    <property type="term" value="F:heme binding"/>
    <property type="evidence" value="ECO:0007669"/>
    <property type="project" value="InterPro"/>
</dbReference>
<name>A0A9P0MAJ0_ACAOB</name>
<keyword evidence="12 15" id="KW-0472">Membrane</keyword>
<feature type="transmembrane region" description="Helical" evidence="15">
    <location>
        <begin position="6"/>
        <end position="23"/>
    </location>
</feature>
<dbReference type="GO" id="GO:0016705">
    <property type="term" value="F:oxidoreductase activity, acting on paired donors, with incorporation or reduction of molecular oxygen"/>
    <property type="evidence" value="ECO:0007669"/>
    <property type="project" value="InterPro"/>
</dbReference>
<dbReference type="PANTHER" id="PTHR24292:SF100">
    <property type="entry name" value="CYTOCHROME P450 6A16, ISOFORM B-RELATED"/>
    <property type="match status" value="1"/>
</dbReference>
<dbReference type="Pfam" id="PF00067">
    <property type="entry name" value="p450"/>
    <property type="match status" value="1"/>
</dbReference>
<reference evidence="16" key="1">
    <citation type="submission" date="2022-03" db="EMBL/GenBank/DDBJ databases">
        <authorList>
            <person name="Sayadi A."/>
        </authorList>
    </citation>
    <scope>NUCLEOTIDE SEQUENCE</scope>
</reference>
<dbReference type="AlphaFoldDB" id="A0A9P0MAJ0"/>
<dbReference type="EMBL" id="CAKOFQ010008170">
    <property type="protein sequence ID" value="CAH2012348.1"/>
    <property type="molecule type" value="Genomic_DNA"/>
</dbReference>
<evidence type="ECO:0000256" key="8">
    <source>
        <dbReference type="ARBA" id="ARBA00022848"/>
    </source>
</evidence>
<dbReference type="InterPro" id="IPR002401">
    <property type="entry name" value="Cyt_P450_E_grp-I"/>
</dbReference>
<keyword evidence="8" id="KW-0492">Microsome</keyword>
<evidence type="ECO:0000256" key="10">
    <source>
        <dbReference type="ARBA" id="ARBA00023004"/>
    </source>
</evidence>
<comment type="caution">
    <text evidence="16">The sequence shown here is derived from an EMBL/GenBank/DDBJ whole genome shotgun (WGS) entry which is preliminary data.</text>
</comment>
<dbReference type="InterPro" id="IPR036396">
    <property type="entry name" value="Cyt_P450_sf"/>
</dbReference>
<dbReference type="InterPro" id="IPR050476">
    <property type="entry name" value="Insect_CytP450_Detox"/>
</dbReference>
<dbReference type="InterPro" id="IPR001128">
    <property type="entry name" value="Cyt_P450"/>
</dbReference>
<dbReference type="Proteomes" id="UP001152888">
    <property type="component" value="Unassembled WGS sequence"/>
</dbReference>
<dbReference type="PANTHER" id="PTHR24292">
    <property type="entry name" value="CYTOCHROME P450"/>
    <property type="match status" value="1"/>
</dbReference>
<evidence type="ECO:0000313" key="16">
    <source>
        <dbReference type="EMBL" id="CAH2012348.1"/>
    </source>
</evidence>
<evidence type="ECO:0000256" key="5">
    <source>
        <dbReference type="ARBA" id="ARBA00022617"/>
    </source>
</evidence>
<evidence type="ECO:0000256" key="15">
    <source>
        <dbReference type="SAM" id="Phobius"/>
    </source>
</evidence>
<feature type="binding site" description="axial binding residue" evidence="13">
    <location>
        <position position="460"/>
    </location>
    <ligand>
        <name>heme</name>
        <dbReference type="ChEBI" id="CHEBI:30413"/>
    </ligand>
    <ligandPart>
        <name>Fe</name>
        <dbReference type="ChEBI" id="CHEBI:18248"/>
    </ligandPart>
</feature>
<evidence type="ECO:0000256" key="11">
    <source>
        <dbReference type="ARBA" id="ARBA00023033"/>
    </source>
</evidence>
<comment type="cofactor">
    <cofactor evidence="1 13">
        <name>heme</name>
        <dbReference type="ChEBI" id="CHEBI:30413"/>
    </cofactor>
</comment>
<evidence type="ECO:0000256" key="7">
    <source>
        <dbReference type="ARBA" id="ARBA00022824"/>
    </source>
</evidence>
<dbReference type="PRINTS" id="PR00463">
    <property type="entry name" value="EP450I"/>
</dbReference>
<evidence type="ECO:0000313" key="17">
    <source>
        <dbReference type="Proteomes" id="UP001152888"/>
    </source>
</evidence>
<accession>A0A9P0MAJ0</accession>
<keyword evidence="15" id="KW-1133">Transmembrane helix</keyword>